<dbReference type="AlphaFoldDB" id="A0A1K0G7X5"/>
<evidence type="ECO:0000256" key="1">
    <source>
        <dbReference type="SAM" id="MobiDB-lite"/>
    </source>
</evidence>
<feature type="compositionally biased region" description="Polar residues" evidence="1">
    <location>
        <begin position="172"/>
        <end position="181"/>
    </location>
</feature>
<reference evidence="3" key="1">
    <citation type="submission" date="2016-04" db="EMBL/GenBank/DDBJ databases">
        <authorList>
            <person name="Guldener U."/>
            <person name="Guldener U."/>
        </authorList>
    </citation>
    <scope>NUCLEOTIDE SEQUENCE [LARGE SCALE GENOMIC DNA]</scope>
    <source>
        <strain evidence="3">UB2112</strain>
    </source>
</reference>
<proteinExistence type="predicted"/>
<name>A0A1K0G7X5_9BASI</name>
<feature type="region of interest" description="Disordered" evidence="1">
    <location>
        <begin position="149"/>
        <end position="205"/>
    </location>
</feature>
<accession>A0A1K0G7X5</accession>
<dbReference type="OrthoDB" id="2552203at2759"/>
<dbReference type="Proteomes" id="UP000179920">
    <property type="component" value="Chromosome XI"/>
</dbReference>
<gene>
    <name evidence="2" type="ORF">UBRO_20786</name>
</gene>
<evidence type="ECO:0000313" key="2">
    <source>
        <dbReference type="EMBL" id="SAM83784.1"/>
    </source>
</evidence>
<sequence>MSHISILSLPLPSITRTSEDNATYFQQASSSKQSLTVPLDSRLLRSSSNTNHPIDTKHTSPVAWTISLPASPISSGFPTRPAFRGTYTSIAASSISNSGESSRFDDLHYSQTHFSRSTLLVYPDSGSTYQAECECVVGETGEDIRELLASSDEESSAPHSTPAFDGAKIPSMGSSQLTRNKVSMENEKSTLSLPEPITILSPPGAKRNGKYLSQVQSWLAKLPAQA</sequence>
<evidence type="ECO:0000313" key="3">
    <source>
        <dbReference type="Proteomes" id="UP000179920"/>
    </source>
</evidence>
<protein>
    <submittedName>
        <fullName evidence="2">Uncharacterized protein</fullName>
    </submittedName>
</protein>
<organism evidence="2 3">
    <name type="scientific">Ustilago bromivora</name>
    <dbReference type="NCBI Taxonomy" id="307758"/>
    <lineage>
        <taxon>Eukaryota</taxon>
        <taxon>Fungi</taxon>
        <taxon>Dikarya</taxon>
        <taxon>Basidiomycota</taxon>
        <taxon>Ustilaginomycotina</taxon>
        <taxon>Ustilaginomycetes</taxon>
        <taxon>Ustilaginales</taxon>
        <taxon>Ustilaginaceae</taxon>
        <taxon>Ustilago</taxon>
    </lineage>
</organism>
<dbReference type="EMBL" id="LT558127">
    <property type="protein sequence ID" value="SAM83784.1"/>
    <property type="molecule type" value="Genomic_DNA"/>
</dbReference>